<name>A0A9P7VX42_9AGAR</name>
<dbReference type="PANTHER" id="PTHR23415">
    <property type="entry name" value="CYCLIN-DEPENDENT KINASES REGULATORY SUBUNIT/60S RIBOSOME SUBUNIT BIOGENESIS PROTEIN NIP7"/>
    <property type="match status" value="1"/>
</dbReference>
<dbReference type="Proteomes" id="UP000812287">
    <property type="component" value="Unassembled WGS sequence"/>
</dbReference>
<gene>
    <name evidence="5" type="ORF">BT62DRAFT_757106</name>
</gene>
<dbReference type="SUPFAM" id="SSF55637">
    <property type="entry name" value="Cell cycle regulatory proteins"/>
    <property type="match status" value="1"/>
</dbReference>
<dbReference type="SMART" id="SM01084">
    <property type="entry name" value="CKS"/>
    <property type="match status" value="1"/>
</dbReference>
<dbReference type="GO" id="GO:0016538">
    <property type="term" value="F:cyclin-dependent protein serine/threonine kinase regulator activity"/>
    <property type="evidence" value="ECO:0007669"/>
    <property type="project" value="InterPro"/>
</dbReference>
<dbReference type="InterPro" id="IPR000789">
    <property type="entry name" value="Cyclin-dep_kinase_reg-sub"/>
</dbReference>
<dbReference type="PROSITE" id="PS00945">
    <property type="entry name" value="CKS_2"/>
    <property type="match status" value="1"/>
</dbReference>
<proteinExistence type="inferred from homology"/>
<comment type="caution">
    <text evidence="5">The sequence shown here is derived from an EMBL/GenBank/DDBJ whole genome shotgun (WGS) entry which is preliminary data.</text>
</comment>
<comment type="similarity">
    <text evidence="1 4">Belongs to the CKS family.</text>
</comment>
<dbReference type="RefSeq" id="XP_043041667.1">
    <property type="nucleotide sequence ID" value="XM_043182164.1"/>
</dbReference>
<evidence type="ECO:0000256" key="2">
    <source>
        <dbReference type="ARBA" id="ARBA00022618"/>
    </source>
</evidence>
<evidence type="ECO:0000256" key="3">
    <source>
        <dbReference type="ARBA" id="ARBA00023306"/>
    </source>
</evidence>
<keyword evidence="3 4" id="KW-0131">Cell cycle</keyword>
<dbReference type="AlphaFoldDB" id="A0A9P7VX42"/>
<keyword evidence="2 4" id="KW-0132">Cell division</keyword>
<dbReference type="OrthoDB" id="440676at2759"/>
<keyword evidence="6" id="KW-1185">Reference proteome</keyword>
<reference evidence="5" key="1">
    <citation type="submission" date="2020-11" db="EMBL/GenBank/DDBJ databases">
        <title>Adaptations for nitrogen fixation in a non-lichenized fungal sporocarp promotes dispersal by wood-feeding termites.</title>
        <authorList>
            <consortium name="DOE Joint Genome Institute"/>
            <person name="Koch R.A."/>
            <person name="Yoon G."/>
            <person name="Arayal U."/>
            <person name="Lail K."/>
            <person name="Amirebrahimi M."/>
            <person name="Labutti K."/>
            <person name="Lipzen A."/>
            <person name="Riley R."/>
            <person name="Barry K."/>
            <person name="Henrissat B."/>
            <person name="Grigoriev I.V."/>
            <person name="Herr J.R."/>
            <person name="Aime M.C."/>
        </authorList>
    </citation>
    <scope>NUCLEOTIDE SEQUENCE</scope>
    <source>
        <strain evidence="5">MCA 3950</strain>
    </source>
</reference>
<evidence type="ECO:0000256" key="1">
    <source>
        <dbReference type="ARBA" id="ARBA00007782"/>
    </source>
</evidence>
<dbReference type="PRINTS" id="PR00296">
    <property type="entry name" value="CYCLINKINASE"/>
</dbReference>
<dbReference type="Gene3D" id="3.30.170.10">
    <property type="entry name" value="Cyclin-dependent kinase, regulatory subunit"/>
    <property type="match status" value="1"/>
</dbReference>
<dbReference type="GO" id="GO:0051301">
    <property type="term" value="P:cell division"/>
    <property type="evidence" value="ECO:0007669"/>
    <property type="project" value="UniProtKB-UniRule"/>
</dbReference>
<evidence type="ECO:0000313" key="6">
    <source>
        <dbReference type="Proteomes" id="UP000812287"/>
    </source>
</evidence>
<sequence length="138" mass="16598">MIHYSDKYSDDMYEYRHVILPKQLFKMKIIPESYWNADQSALRLLSEKEWRNIGITQSLGWEHYEIHAPEPHILLFRRPKDFVPPTQPALRRAKDAGRRKHYKIIVPTDVRILYPSSLSQIILPPVFLVMQYQFTMYH</sequence>
<evidence type="ECO:0000256" key="4">
    <source>
        <dbReference type="RuleBase" id="RU311113"/>
    </source>
</evidence>
<dbReference type="Pfam" id="PF01111">
    <property type="entry name" value="CKS"/>
    <property type="match status" value="1"/>
</dbReference>
<comment type="function">
    <text evidence="4">Binds to the catalytic subunit of the cyclin dependent kinases and is essential for their biological function.</text>
</comment>
<dbReference type="InterPro" id="IPR036858">
    <property type="entry name" value="Cyclin-dep_kinase_reg-sub_sf"/>
</dbReference>
<dbReference type="EMBL" id="MU250530">
    <property type="protein sequence ID" value="KAG7448167.1"/>
    <property type="molecule type" value="Genomic_DNA"/>
</dbReference>
<organism evidence="5 6">
    <name type="scientific">Guyanagaster necrorhizus</name>
    <dbReference type="NCBI Taxonomy" id="856835"/>
    <lineage>
        <taxon>Eukaryota</taxon>
        <taxon>Fungi</taxon>
        <taxon>Dikarya</taxon>
        <taxon>Basidiomycota</taxon>
        <taxon>Agaricomycotina</taxon>
        <taxon>Agaricomycetes</taxon>
        <taxon>Agaricomycetidae</taxon>
        <taxon>Agaricales</taxon>
        <taxon>Marasmiineae</taxon>
        <taxon>Physalacriaceae</taxon>
        <taxon>Guyanagaster</taxon>
    </lineage>
</organism>
<evidence type="ECO:0000313" key="5">
    <source>
        <dbReference type="EMBL" id="KAG7448167.1"/>
    </source>
</evidence>
<protein>
    <recommendedName>
        <fullName evidence="4">Cyclin-dependent kinases regulatory subunit</fullName>
    </recommendedName>
</protein>
<dbReference type="PROSITE" id="PS00944">
    <property type="entry name" value="CKS_1"/>
    <property type="match status" value="1"/>
</dbReference>
<dbReference type="GeneID" id="66104460"/>
<accession>A0A9P7VX42</accession>